<dbReference type="InterPro" id="IPR050304">
    <property type="entry name" value="MT-severing_AAA_ATPase"/>
</dbReference>
<evidence type="ECO:0000313" key="6">
    <source>
        <dbReference type="Proteomes" id="UP001054857"/>
    </source>
</evidence>
<feature type="region of interest" description="Disordered" evidence="3">
    <location>
        <begin position="299"/>
        <end position="354"/>
    </location>
</feature>
<dbReference type="PROSITE" id="PS00674">
    <property type="entry name" value="AAA"/>
    <property type="match status" value="1"/>
</dbReference>
<dbReference type="GO" id="GO:0005524">
    <property type="term" value="F:ATP binding"/>
    <property type="evidence" value="ECO:0007669"/>
    <property type="project" value="UniProtKB-KW"/>
</dbReference>
<dbReference type="InterPro" id="IPR003593">
    <property type="entry name" value="AAA+_ATPase"/>
</dbReference>
<evidence type="ECO:0000256" key="2">
    <source>
        <dbReference type="RuleBase" id="RU003651"/>
    </source>
</evidence>
<feature type="non-terminal residue" evidence="5">
    <location>
        <position position="354"/>
    </location>
</feature>
<feature type="non-terminal residue" evidence="5">
    <location>
        <position position="1"/>
    </location>
</feature>
<keyword evidence="6" id="KW-1185">Reference proteome</keyword>
<dbReference type="InterPro" id="IPR003960">
    <property type="entry name" value="ATPase_AAA_CS"/>
</dbReference>
<dbReference type="EMBL" id="BMAR01000036">
    <property type="protein sequence ID" value="GFR50294.1"/>
    <property type="molecule type" value="Genomic_DNA"/>
</dbReference>
<name>A0AAD3DYD5_9CHLO</name>
<comment type="similarity">
    <text evidence="1 2">Belongs to the AAA ATPase family.</text>
</comment>
<dbReference type="InterPro" id="IPR003959">
    <property type="entry name" value="ATPase_AAA_core"/>
</dbReference>
<dbReference type="Pfam" id="PF17862">
    <property type="entry name" value="AAA_lid_3"/>
    <property type="match status" value="1"/>
</dbReference>
<evidence type="ECO:0000256" key="3">
    <source>
        <dbReference type="SAM" id="MobiDB-lite"/>
    </source>
</evidence>
<reference evidence="5 6" key="1">
    <citation type="journal article" date="2021" name="Sci. Rep.">
        <title>Genome sequencing of the multicellular alga Astrephomene provides insights into convergent evolution of germ-soma differentiation.</title>
        <authorList>
            <person name="Yamashita S."/>
            <person name="Yamamoto K."/>
            <person name="Matsuzaki R."/>
            <person name="Suzuki S."/>
            <person name="Yamaguchi H."/>
            <person name="Hirooka S."/>
            <person name="Minakuchi Y."/>
            <person name="Miyagishima S."/>
            <person name="Kawachi M."/>
            <person name="Toyoda A."/>
            <person name="Nozaki H."/>
        </authorList>
    </citation>
    <scope>NUCLEOTIDE SEQUENCE [LARGE SCALE GENOMIC DNA]</scope>
    <source>
        <strain evidence="5 6">NIES-4017</strain>
    </source>
</reference>
<feature type="region of interest" description="Disordered" evidence="3">
    <location>
        <begin position="172"/>
        <end position="210"/>
    </location>
</feature>
<evidence type="ECO:0000256" key="1">
    <source>
        <dbReference type="ARBA" id="ARBA00006914"/>
    </source>
</evidence>
<dbReference type="GO" id="GO:0016887">
    <property type="term" value="F:ATP hydrolysis activity"/>
    <property type="evidence" value="ECO:0007669"/>
    <property type="project" value="InterPro"/>
</dbReference>
<dbReference type="SMART" id="SM00382">
    <property type="entry name" value="AAA"/>
    <property type="match status" value="1"/>
</dbReference>
<gene>
    <name evidence="5" type="ORF">Agub_g12484</name>
</gene>
<evidence type="ECO:0000259" key="4">
    <source>
        <dbReference type="SMART" id="SM00382"/>
    </source>
</evidence>
<dbReference type="InterPro" id="IPR027417">
    <property type="entry name" value="P-loop_NTPase"/>
</dbReference>
<dbReference type="Proteomes" id="UP001054857">
    <property type="component" value="Unassembled WGS sequence"/>
</dbReference>
<keyword evidence="2" id="KW-0547">Nucleotide-binding</keyword>
<organism evidence="5 6">
    <name type="scientific">Astrephomene gubernaculifera</name>
    <dbReference type="NCBI Taxonomy" id="47775"/>
    <lineage>
        <taxon>Eukaryota</taxon>
        <taxon>Viridiplantae</taxon>
        <taxon>Chlorophyta</taxon>
        <taxon>core chlorophytes</taxon>
        <taxon>Chlorophyceae</taxon>
        <taxon>CS clade</taxon>
        <taxon>Chlamydomonadales</taxon>
        <taxon>Astrephomenaceae</taxon>
        <taxon>Astrephomene</taxon>
    </lineage>
</organism>
<feature type="compositionally biased region" description="Low complexity" evidence="3">
    <location>
        <begin position="1"/>
        <end position="25"/>
    </location>
</feature>
<feature type="compositionally biased region" description="Gly residues" evidence="3">
    <location>
        <begin position="178"/>
        <end position="187"/>
    </location>
</feature>
<dbReference type="Pfam" id="PF00004">
    <property type="entry name" value="AAA"/>
    <property type="match status" value="1"/>
</dbReference>
<dbReference type="PANTHER" id="PTHR23074">
    <property type="entry name" value="AAA DOMAIN-CONTAINING"/>
    <property type="match status" value="1"/>
</dbReference>
<feature type="compositionally biased region" description="Gly residues" evidence="3">
    <location>
        <begin position="194"/>
        <end position="209"/>
    </location>
</feature>
<comment type="caution">
    <text evidence="5">The sequence shown here is derived from an EMBL/GenBank/DDBJ whole genome shotgun (WGS) entry which is preliminary data.</text>
</comment>
<evidence type="ECO:0000313" key="5">
    <source>
        <dbReference type="EMBL" id="GFR50294.1"/>
    </source>
</evidence>
<feature type="domain" description="AAA+ ATPase" evidence="4">
    <location>
        <begin position="69"/>
        <end position="240"/>
    </location>
</feature>
<dbReference type="SUPFAM" id="SSF52540">
    <property type="entry name" value="P-loop containing nucleoside triphosphate hydrolases"/>
    <property type="match status" value="1"/>
</dbReference>
<feature type="compositionally biased region" description="Low complexity" evidence="3">
    <location>
        <begin position="310"/>
        <end position="354"/>
    </location>
</feature>
<keyword evidence="2" id="KW-0067">ATP-binding</keyword>
<dbReference type="InterPro" id="IPR041569">
    <property type="entry name" value="AAA_lid_3"/>
</dbReference>
<dbReference type="Gene3D" id="3.40.50.300">
    <property type="entry name" value="P-loop containing nucleotide triphosphate hydrolases"/>
    <property type="match status" value="1"/>
</dbReference>
<dbReference type="Gene3D" id="1.10.8.60">
    <property type="match status" value="1"/>
</dbReference>
<feature type="region of interest" description="Disordered" evidence="3">
    <location>
        <begin position="1"/>
        <end position="31"/>
    </location>
</feature>
<proteinExistence type="inferred from homology"/>
<dbReference type="AlphaFoldDB" id="A0AAD3DYD5"/>
<protein>
    <recommendedName>
        <fullName evidence="4">AAA+ ATPase domain-containing protein</fullName>
    </recommendedName>
</protein>
<sequence length="354" mass="37055">GQSGSCQGQAAGQQQQQQEEAAAAGGSAGARKEVTWSSISGLTEVKMLLQEATVLPTLRPDLFQGIRQPPGALLLFGPPGTGKTLLARAVAAESRAAFFPVTGSSVLSMWYGQSEQNVRALFERARRRQPAIIFIDEVDSLLGRRGGSEGRDSAPDKRVTNEFLAFMDGIQTQQQQGGQQGRKGQQGQGRQQPQGGGGGGGGPGGGPGGVIVIAATNAPWDLDEAALSRFSRRIYVPLPDPATREALMRRAMQGVSCSLSDPDWRRLAERCDKYSGRDLVQVCREAAMRPLRELWGRRLLEPESPPPPAAAADTTCPSARSTTTTTATAATTPTGSGNSGTNATGTGSSPPSGA</sequence>
<dbReference type="PANTHER" id="PTHR23074:SF17">
    <property type="entry name" value="FIDGETIN-LIKE PROTEIN 1"/>
    <property type="match status" value="1"/>
</dbReference>
<accession>A0AAD3DYD5</accession>